<dbReference type="Proteomes" id="UP001499987">
    <property type="component" value="Unassembled WGS sequence"/>
</dbReference>
<evidence type="ECO:0000313" key="2">
    <source>
        <dbReference type="Proteomes" id="UP001499987"/>
    </source>
</evidence>
<comment type="caution">
    <text evidence="1">The sequence shown here is derived from an EMBL/GenBank/DDBJ whole genome shotgun (WGS) entry which is preliminary data.</text>
</comment>
<accession>A0ABN1TMH4</accession>
<protein>
    <submittedName>
        <fullName evidence="1">Uncharacterized protein</fullName>
    </submittedName>
</protein>
<organism evidence="1 2">
    <name type="scientific">Kitasatospora arboriphila</name>
    <dbReference type="NCBI Taxonomy" id="258052"/>
    <lineage>
        <taxon>Bacteria</taxon>
        <taxon>Bacillati</taxon>
        <taxon>Actinomycetota</taxon>
        <taxon>Actinomycetes</taxon>
        <taxon>Kitasatosporales</taxon>
        <taxon>Streptomycetaceae</taxon>
        <taxon>Kitasatospora</taxon>
    </lineage>
</organism>
<name>A0ABN1TMH4_9ACTN</name>
<keyword evidence="2" id="KW-1185">Reference proteome</keyword>
<gene>
    <name evidence="1" type="ORF">GCM10009663_40160</name>
</gene>
<reference evidence="1 2" key="1">
    <citation type="journal article" date="2019" name="Int. J. Syst. Evol. Microbiol.">
        <title>The Global Catalogue of Microorganisms (GCM) 10K type strain sequencing project: providing services to taxonomists for standard genome sequencing and annotation.</title>
        <authorList>
            <consortium name="The Broad Institute Genomics Platform"/>
            <consortium name="The Broad Institute Genome Sequencing Center for Infectious Disease"/>
            <person name="Wu L."/>
            <person name="Ma J."/>
        </authorList>
    </citation>
    <scope>NUCLEOTIDE SEQUENCE [LARGE SCALE GENOMIC DNA]</scope>
    <source>
        <strain evidence="1 2">JCM 13002</strain>
    </source>
</reference>
<proteinExistence type="predicted"/>
<evidence type="ECO:0000313" key="1">
    <source>
        <dbReference type="EMBL" id="GAA1092367.1"/>
    </source>
</evidence>
<dbReference type="EMBL" id="BAAALD010000037">
    <property type="protein sequence ID" value="GAA1092367.1"/>
    <property type="molecule type" value="Genomic_DNA"/>
</dbReference>
<sequence length="56" mass="5678">MRDALDAFEATPAVGRPGGYDGVAWKATEDIPHTGISVDVALGHNGSLADRTGGLA</sequence>